<name>A0A6L2N3C4_TANCI</name>
<dbReference type="EMBL" id="BKCJ010008123">
    <property type="protein sequence ID" value="GEU80678.1"/>
    <property type="molecule type" value="Genomic_DNA"/>
</dbReference>
<dbReference type="Gene3D" id="3.60.10.10">
    <property type="entry name" value="Endonuclease/exonuclease/phosphatase"/>
    <property type="match status" value="1"/>
</dbReference>
<dbReference type="GO" id="GO:0016740">
    <property type="term" value="F:transferase activity"/>
    <property type="evidence" value="ECO:0007669"/>
    <property type="project" value="UniProtKB-KW"/>
</dbReference>
<dbReference type="AlphaFoldDB" id="A0A6L2N3C4"/>
<dbReference type="GO" id="GO:0045037">
    <property type="term" value="P:protein import into chloroplast stroma"/>
    <property type="evidence" value="ECO:0007669"/>
    <property type="project" value="TreeGrafter"/>
</dbReference>
<proteinExistence type="predicted"/>
<keyword evidence="2" id="KW-0808">Transferase</keyword>
<dbReference type="GO" id="GO:0009706">
    <property type="term" value="C:chloroplast inner membrane"/>
    <property type="evidence" value="ECO:0007669"/>
    <property type="project" value="TreeGrafter"/>
</dbReference>
<protein>
    <submittedName>
        <fullName evidence="2">Hydroxycinnamoyl-CoA quinate/shikimate transferase</fullName>
    </submittedName>
</protein>
<evidence type="ECO:0000256" key="1">
    <source>
        <dbReference type="SAM" id="MobiDB-lite"/>
    </source>
</evidence>
<comment type="caution">
    <text evidence="2">The sequence shown here is derived from an EMBL/GenBank/DDBJ whole genome shotgun (WGS) entry which is preliminary data.</text>
</comment>
<feature type="compositionally biased region" description="Basic and acidic residues" evidence="1">
    <location>
        <begin position="417"/>
        <end position="431"/>
    </location>
</feature>
<feature type="compositionally biased region" description="Acidic residues" evidence="1">
    <location>
        <begin position="378"/>
        <end position="387"/>
    </location>
</feature>
<feature type="compositionally biased region" description="Basic and acidic residues" evidence="1">
    <location>
        <begin position="388"/>
        <end position="401"/>
    </location>
</feature>
<reference evidence="2" key="1">
    <citation type="journal article" date="2019" name="Sci. Rep.">
        <title>Draft genome of Tanacetum cinerariifolium, the natural source of mosquito coil.</title>
        <authorList>
            <person name="Yamashiro T."/>
            <person name="Shiraishi A."/>
            <person name="Satake H."/>
            <person name="Nakayama K."/>
        </authorList>
    </citation>
    <scope>NUCLEOTIDE SEQUENCE</scope>
</reference>
<dbReference type="PANTHER" id="PTHR37755:SF1">
    <property type="entry name" value="PROTEIN TIC 56, CHLOROPLASTIC"/>
    <property type="match status" value="1"/>
</dbReference>
<organism evidence="2">
    <name type="scientific">Tanacetum cinerariifolium</name>
    <name type="common">Dalmatian daisy</name>
    <name type="synonym">Chrysanthemum cinerariifolium</name>
    <dbReference type="NCBI Taxonomy" id="118510"/>
    <lineage>
        <taxon>Eukaryota</taxon>
        <taxon>Viridiplantae</taxon>
        <taxon>Streptophyta</taxon>
        <taxon>Embryophyta</taxon>
        <taxon>Tracheophyta</taxon>
        <taxon>Spermatophyta</taxon>
        <taxon>Magnoliopsida</taxon>
        <taxon>eudicotyledons</taxon>
        <taxon>Gunneridae</taxon>
        <taxon>Pentapetalae</taxon>
        <taxon>asterids</taxon>
        <taxon>campanulids</taxon>
        <taxon>Asterales</taxon>
        <taxon>Asteraceae</taxon>
        <taxon>Asteroideae</taxon>
        <taxon>Anthemideae</taxon>
        <taxon>Anthemidinae</taxon>
        <taxon>Tanacetum</taxon>
    </lineage>
</organism>
<evidence type="ECO:0000313" key="2">
    <source>
        <dbReference type="EMBL" id="GEU80678.1"/>
    </source>
</evidence>
<feature type="compositionally biased region" description="Basic and acidic residues" evidence="1">
    <location>
        <begin position="442"/>
        <end position="456"/>
    </location>
</feature>
<accession>A0A6L2N3C4</accession>
<sequence length="872" mass="99625">MKAFSGLVTWEILSVEQAIDLIAYGGQWFSEPLGAFTTGPPYIQDWNEDVECWIMTSFFVFTPLQSKYSSDNLLTRAYKWRNNQFFFKLPSSKATRFEPDGHCFHDVALKLVGCFMEEKVEDDDEINDSFPKYKEPDYMQSAFSALGINIIFNVERLEKKDVGTNRSGTNAPRKDVGITGTGKSFVHVVKSNNMSGSTESVSIPTIVVDDECLYSKDLSKSLLGRVKEFASLSNLKTALTNEGFVDIIIRYMGELWVLLEFASTKSKELFRDIVGVGSWFYVLRQASTDFTPECRIVWVEVEGVPFKLWSGNTFKRIATKWGELLDVDGQEEMCFHSKRLCLYTKFHLNIFENFKIIFRGKVFWIRAKEVPGWVPELLEESDDDDHSDDGFKEGDPKDHDAGSCGDDSDLAEVPKTLLDESTRQKEKHSEDPFGVYPLLNKNNKDKPEIVNDDDHSLQYPSGFTPNVVTNEFVMNEENVRSVNGDSSQNCNVDEVQIGRDGDSANKGSKGDASESVCSGRFKKSDVSRTGGSFLCLMEEVVKVGRIMGYNMEGCLAQKAKKDWVKELCVKNKVNFLALQETKTESMKLFIVKRCWGNFAFDYVHSDFVGNSGGIFCVWDPNLFCKSNTTVSDYFVMIRGVWLKTGVNLLIVAVYAPHDPRDKRMLWEYLVHVINQWNGTDAFNSFIANAGLEEVHLGGSAFTWCHKSATKMSKLDRMTIETYNWASSAHQELHKIVREENFPIVNQVDARLQNFEIQFLKEAAKFIGDFKSLANEADASLAKHNALELEIERLLKAVVSQDIMIIVQNESVVDTSDLQTELERTKERFENCIIKKETEYFKLWNDWYKKCDEWKYDKISYDKAYKDMQQKIE</sequence>
<feature type="region of interest" description="Disordered" evidence="1">
    <location>
        <begin position="378"/>
        <end position="460"/>
    </location>
</feature>
<dbReference type="PANTHER" id="PTHR37755">
    <property type="entry name" value="PROTEIN TIC 56, CHLOROPLASTIC"/>
    <property type="match status" value="1"/>
</dbReference>
<dbReference type="InterPro" id="IPR037471">
    <property type="entry name" value="TIC56"/>
</dbReference>
<dbReference type="InterPro" id="IPR036691">
    <property type="entry name" value="Endo/exonu/phosph_ase_sf"/>
</dbReference>
<gene>
    <name evidence="2" type="ORF">Tci_052656</name>
</gene>
<dbReference type="SUPFAM" id="SSF56219">
    <property type="entry name" value="DNase I-like"/>
    <property type="match status" value="1"/>
</dbReference>